<evidence type="ECO:0000313" key="4">
    <source>
        <dbReference type="WBParaSite" id="ACRNAN_scaffold13281.g25032.t1"/>
    </source>
</evidence>
<keyword evidence="1" id="KW-0472">Membrane</keyword>
<dbReference type="InterPro" id="IPR013099">
    <property type="entry name" value="K_chnl_dom"/>
</dbReference>
<evidence type="ECO:0000256" key="1">
    <source>
        <dbReference type="SAM" id="Phobius"/>
    </source>
</evidence>
<keyword evidence="1" id="KW-0812">Transmembrane</keyword>
<dbReference type="Pfam" id="PF07885">
    <property type="entry name" value="Ion_trans_2"/>
    <property type="match status" value="1"/>
</dbReference>
<dbReference type="Gene3D" id="1.10.287.70">
    <property type="match status" value="1"/>
</dbReference>
<keyword evidence="1" id="KW-1133">Transmembrane helix</keyword>
<protein>
    <submittedName>
        <fullName evidence="4">Potassium channel domain-containing protein</fullName>
    </submittedName>
</protein>
<dbReference type="SUPFAM" id="SSF81324">
    <property type="entry name" value="Voltage-gated potassium channels"/>
    <property type="match status" value="1"/>
</dbReference>
<name>A0A914CSE7_9BILA</name>
<keyword evidence="3" id="KW-1185">Reference proteome</keyword>
<feature type="transmembrane region" description="Helical" evidence="1">
    <location>
        <begin position="55"/>
        <end position="74"/>
    </location>
</feature>
<accession>A0A914CSE7</accession>
<sequence>MSLLRRNQHYHEINEAVCEKDYSVECSLFIVVLIYIFLGAFIVSAYEPEMDVYDALYFNFITLTTIGLGVNIWFGGKKLTLKQLIKNLSDQLNLNSDVLDQLDLDSFVENAIKVEAGELPSLRNMHIKPKRPIVATDFKDVFSEDQIMFIDEDELAIVYTFKKTMDP</sequence>
<feature type="domain" description="Potassium channel" evidence="2">
    <location>
        <begin position="31"/>
        <end position="69"/>
    </location>
</feature>
<organism evidence="3 4">
    <name type="scientific">Acrobeloides nanus</name>
    <dbReference type="NCBI Taxonomy" id="290746"/>
    <lineage>
        <taxon>Eukaryota</taxon>
        <taxon>Metazoa</taxon>
        <taxon>Ecdysozoa</taxon>
        <taxon>Nematoda</taxon>
        <taxon>Chromadorea</taxon>
        <taxon>Rhabditida</taxon>
        <taxon>Tylenchina</taxon>
        <taxon>Cephalobomorpha</taxon>
        <taxon>Cephaloboidea</taxon>
        <taxon>Cephalobidae</taxon>
        <taxon>Acrobeloides</taxon>
    </lineage>
</organism>
<reference evidence="4" key="1">
    <citation type="submission" date="2022-11" db="UniProtKB">
        <authorList>
            <consortium name="WormBaseParasite"/>
        </authorList>
    </citation>
    <scope>IDENTIFICATION</scope>
</reference>
<dbReference type="AlphaFoldDB" id="A0A914CSE7"/>
<evidence type="ECO:0000259" key="2">
    <source>
        <dbReference type="Pfam" id="PF07885"/>
    </source>
</evidence>
<proteinExistence type="predicted"/>
<feature type="transmembrane region" description="Helical" evidence="1">
    <location>
        <begin position="21"/>
        <end position="43"/>
    </location>
</feature>
<dbReference type="Proteomes" id="UP000887540">
    <property type="component" value="Unplaced"/>
</dbReference>
<dbReference type="WBParaSite" id="ACRNAN_scaffold13281.g25032.t1">
    <property type="protein sequence ID" value="ACRNAN_scaffold13281.g25032.t1"/>
    <property type="gene ID" value="ACRNAN_scaffold13281.g25032"/>
</dbReference>
<evidence type="ECO:0000313" key="3">
    <source>
        <dbReference type="Proteomes" id="UP000887540"/>
    </source>
</evidence>